<keyword evidence="6 9" id="KW-1133">Transmembrane helix</keyword>
<evidence type="ECO:0000256" key="9">
    <source>
        <dbReference type="HAMAP-Rule" id="MF_01463"/>
    </source>
</evidence>
<evidence type="ECO:0000313" key="15">
    <source>
        <dbReference type="Proteomes" id="UP001252186"/>
    </source>
</evidence>
<evidence type="ECO:0000256" key="2">
    <source>
        <dbReference type="ARBA" id="ARBA00022448"/>
    </source>
</evidence>
<organism evidence="14 15">
    <name type="scientific">Urechidicola vernalis</name>
    <dbReference type="NCBI Taxonomy" id="3075600"/>
    <lineage>
        <taxon>Bacteria</taxon>
        <taxon>Pseudomonadati</taxon>
        <taxon>Bacteroidota</taxon>
        <taxon>Flavobacteriia</taxon>
        <taxon>Flavobacteriales</taxon>
        <taxon>Flavobacteriaceae</taxon>
        <taxon>Urechidicola</taxon>
    </lineage>
</organism>
<evidence type="ECO:0000256" key="1">
    <source>
        <dbReference type="ARBA" id="ARBA00004651"/>
    </source>
</evidence>
<keyword evidence="4 9" id="KW-0812">Transmembrane</keyword>
<dbReference type="HAMAP" id="MF_01463_B">
    <property type="entry name" value="SecD_B"/>
    <property type="match status" value="1"/>
</dbReference>
<comment type="subunit">
    <text evidence="10">Forms a complex with SecD. Part of the essential Sec protein translocation apparatus which comprises SecA, SecYEG and auxiliary proteins SecDF. Other proteins may also be involved.</text>
</comment>
<evidence type="ECO:0000256" key="8">
    <source>
        <dbReference type="ARBA" id="ARBA00023136"/>
    </source>
</evidence>
<keyword evidence="2 9" id="KW-0813">Transport</keyword>
<comment type="caution">
    <text evidence="14">The sequence shown here is derived from an EMBL/GenBank/DDBJ whole genome shotgun (WGS) entry which is preliminary data.</text>
</comment>
<dbReference type="InterPro" id="IPR022645">
    <property type="entry name" value="SecD/SecF_bac"/>
</dbReference>
<dbReference type="NCBIfam" id="TIGR00966">
    <property type="entry name" value="transloc_SecF"/>
    <property type="match status" value="1"/>
</dbReference>
<dbReference type="NCBIfam" id="TIGR00916">
    <property type="entry name" value="2A0604s01"/>
    <property type="match status" value="1"/>
</dbReference>
<dbReference type="InterPro" id="IPR054384">
    <property type="entry name" value="SecDF_P1_head"/>
</dbReference>
<dbReference type="InterPro" id="IPR005665">
    <property type="entry name" value="SecF_bac"/>
</dbReference>
<evidence type="ECO:0000259" key="13">
    <source>
        <dbReference type="Pfam" id="PF22599"/>
    </source>
</evidence>
<feature type="transmembrane region" description="Helical" evidence="9">
    <location>
        <begin position="953"/>
        <end position="977"/>
    </location>
</feature>
<comment type="subcellular location">
    <subcellularLocation>
        <location evidence="1 9">Cell membrane</location>
        <topology evidence="1 9">Multi-pass membrane protein</topology>
    </subcellularLocation>
</comment>
<dbReference type="RefSeq" id="WP_311592742.1">
    <property type="nucleotide sequence ID" value="NZ_JAVRHV010000002.1"/>
</dbReference>
<evidence type="ECO:0000313" key="14">
    <source>
        <dbReference type="EMBL" id="MDT0552803.1"/>
    </source>
</evidence>
<dbReference type="Gene3D" id="1.20.1640.10">
    <property type="entry name" value="Multidrug efflux transporter AcrB transmembrane domain"/>
    <property type="match status" value="2"/>
</dbReference>
<evidence type="ECO:0000256" key="10">
    <source>
        <dbReference type="HAMAP-Rule" id="MF_01464"/>
    </source>
</evidence>
<comment type="subunit">
    <text evidence="9">Forms a complex with SecF. Part of the essential Sec protein translocation apparatus which comprises SecA, SecYEG and auxiliary proteins SecDF. Other proteins may also be involved.</text>
</comment>
<dbReference type="InterPro" id="IPR005791">
    <property type="entry name" value="SecD"/>
</dbReference>
<evidence type="ECO:0000259" key="12">
    <source>
        <dbReference type="Pfam" id="PF21760"/>
    </source>
</evidence>
<dbReference type="NCBIfam" id="TIGR01129">
    <property type="entry name" value="secD"/>
    <property type="match status" value="1"/>
</dbReference>
<feature type="transmembrane region" description="Helical" evidence="9">
    <location>
        <begin position="521"/>
        <end position="539"/>
    </location>
</feature>
<feature type="transmembrane region" description="Helical" evidence="9">
    <location>
        <begin position="545"/>
        <end position="568"/>
    </location>
</feature>
<dbReference type="InterPro" id="IPR055344">
    <property type="entry name" value="SecD_SecF_C_bact"/>
</dbReference>
<dbReference type="PRINTS" id="PR01755">
    <property type="entry name" value="SECFTRNLCASE"/>
</dbReference>
<evidence type="ECO:0000256" key="6">
    <source>
        <dbReference type="ARBA" id="ARBA00022989"/>
    </source>
</evidence>
<dbReference type="InterPro" id="IPR022813">
    <property type="entry name" value="SecD/SecF_arch_bac"/>
</dbReference>
<name>A0ABU2Y3L9_9FLAO</name>
<feature type="transmembrane region" description="Helical" evidence="9">
    <location>
        <begin position="589"/>
        <end position="616"/>
    </location>
</feature>
<dbReference type="Pfam" id="PF22599">
    <property type="entry name" value="SecDF_P1_head"/>
    <property type="match status" value="1"/>
</dbReference>
<keyword evidence="3 9" id="KW-1003">Cell membrane</keyword>
<accession>A0ABU2Y3L9</accession>
<evidence type="ECO:0000259" key="11">
    <source>
        <dbReference type="Pfam" id="PF02355"/>
    </source>
</evidence>
<evidence type="ECO:0000256" key="7">
    <source>
        <dbReference type="ARBA" id="ARBA00023010"/>
    </source>
</evidence>
<feature type="transmembrane region" description="Helical" evidence="9">
    <location>
        <begin position="878"/>
        <end position="898"/>
    </location>
</feature>
<dbReference type="HAMAP" id="MF_01464_B">
    <property type="entry name" value="SecF_B"/>
    <property type="match status" value="1"/>
</dbReference>
<feature type="transmembrane region" description="Helical" evidence="9">
    <location>
        <begin position="680"/>
        <end position="698"/>
    </location>
</feature>
<keyword evidence="8 9" id="KW-0472">Membrane</keyword>
<dbReference type="Gene3D" id="3.30.1360.200">
    <property type="match status" value="1"/>
</dbReference>
<sequence length="988" mass="108027">MQNKGLIKLFAILFGLVSLYQLSFTWFAKNVTDDAKEFAIEKAAGDATQIARFERIYLDSVANDTIVPLFNYSYNDIKDKSMNLGLDLKGGINAILQVSVKDILVGLSNDSKNPVFREALETASAKQKSSNQRFLDIFFEEFETASNGTVKLSDPSIFGNKSLSDKITFRNTNDEVKPIIEEEINASISTAFQVLRNRIDKFGVTQPNIQRIGTSGRILIELPGAKDVDRVEKLLQSTAELEFWEAYKNVDIQSFLYAADAKTAELFATEEVADTASTEENLDDLLGEVSDSITTPTRQNRLFAYLYPNVAQNPQQASSLIGQAAVADTAKVNAFLANKDIRALLPSEQRYAKFLWDAKPNGEILGLYAIKSNREDIAPIEGDVIDDARQGFDQFGNNPEVSMKMNSVGTKLWAKLTTENANGGFVAVVLDNEVHSAPRVGDPILAGSTSISGGNMTITEAEDLANVLKAGKLPAAAHIVQKAVVGPSLGQKAIDSSFRSFGLALILVLIWMVFYYGKAGLYANIALAVNILFLFGWLASFGAVLTLPGIAGIILTIGMSVDANVIIFERIKEELAGGKGLKEAIAGGFSFKGALSAILDANVTTFLTGVILFVFGTGPIKGFAYTLMLGIVTSFFTAVFITRIILNWSTNKNSSLTFNTNITKSWFQNINVDFLKKRKIAYAISGLIILGGIGSLFTNSLNYGVDFVGGRSYVVKFENAMNASEVAGTLKDVFEDAPEVKTYGAASQLKITTKFRIDEDGNTVDDEVRDLLFTGLQTYLPDGMTLDQFKVDYEGPRAAGIESQIKVEPTIADDIKTAATWAIVGSLLVVFLYILIRFRKWQYSLGAVTAVFHDVLIVLSIFSLLYKVMPFDMEIGQSFIAAILTVVGYSLNDTVVIFDRIREYTNQHSSWKFNRIVNSALSNTLGRTINTSITTLVVLSAIFLFGGDSIRGFMFALIVGVIVGTYSSLFIASPIMYDTTKKLDEGKK</sequence>
<dbReference type="Pfam" id="PF07549">
    <property type="entry name" value="Sec_GG"/>
    <property type="match status" value="2"/>
</dbReference>
<proteinExistence type="inferred from homology"/>
<feature type="transmembrane region" description="Helical" evidence="9">
    <location>
        <begin position="929"/>
        <end position="947"/>
    </location>
</feature>
<dbReference type="InterPro" id="IPR048634">
    <property type="entry name" value="SecD_SecF_C"/>
</dbReference>
<feature type="transmembrane region" description="Helical" evidence="9">
    <location>
        <begin position="843"/>
        <end position="866"/>
    </location>
</feature>
<comment type="function">
    <text evidence="9">Part of the Sec protein translocase complex. Interacts with the SecYEG preprotein conducting channel. SecDF uses the proton motive force (PMF) to complete protein translocation after the ATP-dependent function of SecA.</text>
</comment>
<comment type="similarity">
    <text evidence="9">Belongs to the SecD/SecF family. SecD subfamily.</text>
</comment>
<feature type="domain" description="SecDF P1 head subdomain" evidence="13">
    <location>
        <begin position="379"/>
        <end position="475"/>
    </location>
</feature>
<evidence type="ECO:0000256" key="4">
    <source>
        <dbReference type="ARBA" id="ARBA00022692"/>
    </source>
</evidence>
<dbReference type="SUPFAM" id="SSF82866">
    <property type="entry name" value="Multidrug efflux transporter AcrB transmembrane domain"/>
    <property type="match status" value="2"/>
</dbReference>
<dbReference type="Pfam" id="PF21760">
    <property type="entry name" value="SecD_1st"/>
    <property type="match status" value="1"/>
</dbReference>
<protein>
    <recommendedName>
        <fullName evidence="9 10">Multifunctional fusion protein</fullName>
    </recommendedName>
    <domain>
        <recommendedName>
            <fullName evidence="9">Protein translocase subunit SecD</fullName>
        </recommendedName>
    </domain>
    <domain>
        <recommendedName>
            <fullName evidence="10">Protein-export membrane protein SecF</fullName>
        </recommendedName>
    </domain>
</protein>
<reference evidence="14 15" key="1">
    <citation type="submission" date="2023-09" db="EMBL/GenBank/DDBJ databases">
        <authorList>
            <person name="Rey-Velasco X."/>
        </authorList>
    </citation>
    <scope>NUCLEOTIDE SEQUENCE [LARGE SCALE GENOMIC DNA]</scope>
    <source>
        <strain evidence="14 15">P050</strain>
    </source>
</reference>
<feature type="transmembrane region" description="Helical" evidence="9">
    <location>
        <begin position="622"/>
        <end position="646"/>
    </location>
</feature>
<dbReference type="Gene3D" id="3.30.70.3220">
    <property type="match status" value="1"/>
</dbReference>
<feature type="transmembrane region" description="Helical" evidence="9">
    <location>
        <begin position="818"/>
        <end position="836"/>
    </location>
</feature>
<comment type="caution">
    <text evidence="9">Lacks conserved residue(s) required for the propagation of feature annotation.</text>
</comment>
<feature type="domain" description="Protein export membrane protein SecD/SecF C-terminal" evidence="11">
    <location>
        <begin position="802"/>
        <end position="981"/>
    </location>
</feature>
<dbReference type="InterPro" id="IPR022646">
    <property type="entry name" value="SecD/SecF_CS"/>
</dbReference>
<comment type="similarity">
    <text evidence="10">Belongs to the SecD/SecF family. SecF subfamily.</text>
</comment>
<dbReference type="NCBIfam" id="NF009585">
    <property type="entry name" value="PRK13024.1-5"/>
    <property type="match status" value="1"/>
</dbReference>
<evidence type="ECO:0000256" key="5">
    <source>
        <dbReference type="ARBA" id="ARBA00022927"/>
    </source>
</evidence>
<dbReference type="PANTHER" id="PTHR30081:SF1">
    <property type="entry name" value="PROTEIN TRANSLOCASE SUBUNIT SECD"/>
    <property type="match status" value="1"/>
</dbReference>
<feature type="domain" description="Protein export membrane protein SecD/SecF C-terminal" evidence="11">
    <location>
        <begin position="476"/>
        <end position="649"/>
    </location>
</feature>
<feature type="domain" description="Protein translocase subunit SecDF P1" evidence="12">
    <location>
        <begin position="189"/>
        <end position="245"/>
    </location>
</feature>
<gene>
    <name evidence="14" type="primary">secDF</name>
    <name evidence="9" type="synonym">secD</name>
    <name evidence="10" type="synonym">secF</name>
    <name evidence="14" type="ORF">RM519_06060</name>
</gene>
<dbReference type="InterPro" id="IPR048631">
    <property type="entry name" value="SecD_1st"/>
</dbReference>
<keyword evidence="5 9" id="KW-0653">Protein transport</keyword>
<dbReference type="PANTHER" id="PTHR30081">
    <property type="entry name" value="PROTEIN-EXPORT MEMBRANE PROTEIN SEC"/>
    <property type="match status" value="1"/>
</dbReference>
<feature type="transmembrane region" description="Helical" evidence="9">
    <location>
        <begin position="498"/>
        <end position="516"/>
    </location>
</feature>
<dbReference type="Proteomes" id="UP001252186">
    <property type="component" value="Unassembled WGS sequence"/>
</dbReference>
<keyword evidence="7 9" id="KW-0811">Translocation</keyword>
<keyword evidence="15" id="KW-1185">Reference proteome</keyword>
<dbReference type="Pfam" id="PF02355">
    <property type="entry name" value="SecD_SecF_C"/>
    <property type="match status" value="2"/>
</dbReference>
<dbReference type="EMBL" id="JAVRHV010000002">
    <property type="protein sequence ID" value="MDT0552803.1"/>
    <property type="molecule type" value="Genomic_DNA"/>
</dbReference>
<evidence type="ECO:0000256" key="3">
    <source>
        <dbReference type="ARBA" id="ARBA00022475"/>
    </source>
</evidence>